<dbReference type="Proteomes" id="UP000651010">
    <property type="component" value="Unassembled WGS sequence"/>
</dbReference>
<sequence length="216" mass="24645">MREKEKKEREDSLLVVFNGLVAVFTFFLALSSGYLWLETRRLRKISNQQGEDLKTSIALAKRASEVAIALELPIFVIENVTISKMKGTLTINLGNHGRTPAIISSHSLLTQIDQALPLEPTYPMASVIDEVSSRIVEKGHVYEISRDTHLSQDAWKSISERKTILWAYGYLEYIDFLKQRRQAGYCLAYEPNRYDNGGKWVLKGPPKYTYDQLVVC</sequence>
<evidence type="ECO:0000313" key="3">
    <source>
        <dbReference type="Proteomes" id="UP000651010"/>
    </source>
</evidence>
<gene>
    <name evidence="2" type="ORF">IGX34_11995</name>
</gene>
<dbReference type="EMBL" id="JACZZA010000007">
    <property type="protein sequence ID" value="MBE1161112.1"/>
    <property type="molecule type" value="Genomic_DNA"/>
</dbReference>
<feature type="transmembrane region" description="Helical" evidence="1">
    <location>
        <begin position="12"/>
        <end position="37"/>
    </location>
</feature>
<keyword evidence="1" id="KW-1133">Transmembrane helix</keyword>
<keyword evidence="1" id="KW-0812">Transmembrane</keyword>
<reference evidence="2 3" key="1">
    <citation type="submission" date="2020-09" db="EMBL/GenBank/DDBJ databases">
        <title>Dyella sp. 7MK23 isolated from forest soil.</title>
        <authorList>
            <person name="Fu J."/>
        </authorList>
    </citation>
    <scope>NUCLEOTIDE SEQUENCE [LARGE SCALE GENOMIC DNA]</scope>
    <source>
        <strain evidence="2 3">7MK23</strain>
    </source>
</reference>
<organism evidence="2 3">
    <name type="scientific">Dyella acidiphila</name>
    <dbReference type="NCBI Taxonomy" id="2775866"/>
    <lineage>
        <taxon>Bacteria</taxon>
        <taxon>Pseudomonadati</taxon>
        <taxon>Pseudomonadota</taxon>
        <taxon>Gammaproteobacteria</taxon>
        <taxon>Lysobacterales</taxon>
        <taxon>Rhodanobacteraceae</taxon>
        <taxon>Dyella</taxon>
    </lineage>
</organism>
<comment type="caution">
    <text evidence="2">The sequence shown here is derived from an EMBL/GenBank/DDBJ whole genome shotgun (WGS) entry which is preliminary data.</text>
</comment>
<protein>
    <submittedName>
        <fullName evidence="2">Uncharacterized protein</fullName>
    </submittedName>
</protein>
<name>A0ABR9GAQ4_9GAMM</name>
<dbReference type="RefSeq" id="WP_192555973.1">
    <property type="nucleotide sequence ID" value="NZ_JACZZA010000007.1"/>
</dbReference>
<evidence type="ECO:0000313" key="2">
    <source>
        <dbReference type="EMBL" id="MBE1161112.1"/>
    </source>
</evidence>
<accession>A0ABR9GAQ4</accession>
<keyword evidence="1" id="KW-0472">Membrane</keyword>
<keyword evidence="3" id="KW-1185">Reference proteome</keyword>
<proteinExistence type="predicted"/>
<evidence type="ECO:0000256" key="1">
    <source>
        <dbReference type="SAM" id="Phobius"/>
    </source>
</evidence>